<dbReference type="EMBL" id="BMAV01026198">
    <property type="protein sequence ID" value="GFS48199.1"/>
    <property type="molecule type" value="Genomic_DNA"/>
</dbReference>
<sequence length="84" mass="9583">MCCVKIPTTCHMVPESNALFPFYKLLLLMQRGWADTDKIEGSSLSVIRLKRQKDVRHIDVISSVGVYFAKTEYKRDGAMRSKSS</sequence>
<organism evidence="1 2">
    <name type="scientific">Trichonephila inaurata madagascariensis</name>
    <dbReference type="NCBI Taxonomy" id="2747483"/>
    <lineage>
        <taxon>Eukaryota</taxon>
        <taxon>Metazoa</taxon>
        <taxon>Ecdysozoa</taxon>
        <taxon>Arthropoda</taxon>
        <taxon>Chelicerata</taxon>
        <taxon>Arachnida</taxon>
        <taxon>Araneae</taxon>
        <taxon>Araneomorphae</taxon>
        <taxon>Entelegynae</taxon>
        <taxon>Araneoidea</taxon>
        <taxon>Nephilidae</taxon>
        <taxon>Trichonephila</taxon>
        <taxon>Trichonephila inaurata</taxon>
    </lineage>
</organism>
<reference evidence="1" key="1">
    <citation type="submission" date="2020-08" db="EMBL/GenBank/DDBJ databases">
        <title>Multicomponent nature underlies the extraordinary mechanical properties of spider dragline silk.</title>
        <authorList>
            <person name="Kono N."/>
            <person name="Nakamura H."/>
            <person name="Mori M."/>
            <person name="Yoshida Y."/>
            <person name="Ohtoshi R."/>
            <person name="Malay A.D."/>
            <person name="Moran D.A.P."/>
            <person name="Tomita M."/>
            <person name="Numata K."/>
            <person name="Arakawa K."/>
        </authorList>
    </citation>
    <scope>NUCLEOTIDE SEQUENCE</scope>
</reference>
<evidence type="ECO:0000313" key="1">
    <source>
        <dbReference type="EMBL" id="GFS48199.1"/>
    </source>
</evidence>
<evidence type="ECO:0000313" key="2">
    <source>
        <dbReference type="Proteomes" id="UP000886998"/>
    </source>
</evidence>
<keyword evidence="2" id="KW-1185">Reference proteome</keyword>
<dbReference type="Proteomes" id="UP000886998">
    <property type="component" value="Unassembled WGS sequence"/>
</dbReference>
<comment type="caution">
    <text evidence="1">The sequence shown here is derived from an EMBL/GenBank/DDBJ whole genome shotgun (WGS) entry which is preliminary data.</text>
</comment>
<accession>A0A8X6JP16</accession>
<protein>
    <submittedName>
        <fullName evidence="1">Uncharacterized protein</fullName>
    </submittedName>
</protein>
<name>A0A8X6JP16_9ARAC</name>
<proteinExistence type="predicted"/>
<dbReference type="AlphaFoldDB" id="A0A8X6JP16"/>
<gene>
    <name evidence="1" type="ORF">TNIN_137371</name>
</gene>